<organism evidence="1 2">
    <name type="scientific">Trichonephila inaurata madagascariensis</name>
    <dbReference type="NCBI Taxonomy" id="2747483"/>
    <lineage>
        <taxon>Eukaryota</taxon>
        <taxon>Metazoa</taxon>
        <taxon>Ecdysozoa</taxon>
        <taxon>Arthropoda</taxon>
        <taxon>Chelicerata</taxon>
        <taxon>Arachnida</taxon>
        <taxon>Araneae</taxon>
        <taxon>Araneomorphae</taxon>
        <taxon>Entelegynae</taxon>
        <taxon>Araneoidea</taxon>
        <taxon>Nephilidae</taxon>
        <taxon>Trichonephila</taxon>
        <taxon>Trichonephila inaurata</taxon>
    </lineage>
</organism>
<name>A0A8X6MH48_9ARAC</name>
<accession>A0A8X6MH48</accession>
<protein>
    <submittedName>
        <fullName evidence="1">Uncharacterized protein</fullName>
    </submittedName>
</protein>
<comment type="caution">
    <text evidence="1">The sequence shown here is derived from an EMBL/GenBank/DDBJ whole genome shotgun (WGS) entry which is preliminary data.</text>
</comment>
<keyword evidence="2" id="KW-1185">Reference proteome</keyword>
<dbReference type="EMBL" id="BMAV01026519">
    <property type="protein sequence ID" value="GFS51082.1"/>
    <property type="molecule type" value="Genomic_DNA"/>
</dbReference>
<gene>
    <name evidence="1" type="ORF">TNIN_42631</name>
</gene>
<dbReference type="Proteomes" id="UP000886998">
    <property type="component" value="Unassembled WGS sequence"/>
</dbReference>
<evidence type="ECO:0000313" key="2">
    <source>
        <dbReference type="Proteomes" id="UP000886998"/>
    </source>
</evidence>
<reference evidence="1" key="1">
    <citation type="submission" date="2020-08" db="EMBL/GenBank/DDBJ databases">
        <title>Multicomponent nature underlies the extraordinary mechanical properties of spider dragline silk.</title>
        <authorList>
            <person name="Kono N."/>
            <person name="Nakamura H."/>
            <person name="Mori M."/>
            <person name="Yoshida Y."/>
            <person name="Ohtoshi R."/>
            <person name="Malay A.D."/>
            <person name="Moran D.A.P."/>
            <person name="Tomita M."/>
            <person name="Numata K."/>
            <person name="Arakawa K."/>
        </authorList>
    </citation>
    <scope>NUCLEOTIDE SEQUENCE</scope>
</reference>
<dbReference type="AlphaFoldDB" id="A0A8X6MH48"/>
<proteinExistence type="predicted"/>
<sequence length="109" mass="12926">MFLRCTNREVDLYWTETPKYHAKMKFEAILNKALAIPGHWCQDDNMEVNLDKTVSDFLSHSSAITTEPLIPRNNDFQTNCFSYLDINFDQKLTWRQHTQMPVECTFEVF</sequence>
<evidence type="ECO:0000313" key="1">
    <source>
        <dbReference type="EMBL" id="GFS51082.1"/>
    </source>
</evidence>